<dbReference type="Gene3D" id="3.40.50.300">
    <property type="entry name" value="P-loop containing nucleotide triphosphate hydrolases"/>
    <property type="match status" value="1"/>
</dbReference>
<dbReference type="PROSITE" id="PS50011">
    <property type="entry name" value="PROTEIN_KINASE_DOM"/>
    <property type="match status" value="1"/>
</dbReference>
<evidence type="ECO:0000256" key="1">
    <source>
        <dbReference type="ARBA" id="ARBA00008171"/>
    </source>
</evidence>
<dbReference type="PROSITE" id="PS00108">
    <property type="entry name" value="PROTEIN_KINASE_ST"/>
    <property type="match status" value="1"/>
</dbReference>
<proteinExistence type="inferred from homology"/>
<dbReference type="InterPro" id="IPR000719">
    <property type="entry name" value="Prot_kinase_dom"/>
</dbReference>
<dbReference type="InterPro" id="IPR001245">
    <property type="entry name" value="Ser-Thr/Tyr_kinase_cat_dom"/>
</dbReference>
<dbReference type="Pfam" id="PF07714">
    <property type="entry name" value="PK_Tyr_Ser-Thr"/>
    <property type="match status" value="1"/>
</dbReference>
<dbReference type="Gene3D" id="1.10.510.10">
    <property type="entry name" value="Transferase(Phosphotransferase) domain 1"/>
    <property type="match status" value="1"/>
</dbReference>
<feature type="compositionally biased region" description="Basic and acidic residues" evidence="3">
    <location>
        <begin position="452"/>
        <end position="461"/>
    </location>
</feature>
<dbReference type="InterPro" id="IPR008271">
    <property type="entry name" value="Ser/Thr_kinase_AS"/>
</dbReference>
<organism evidence="5 6">
    <name type="scientific">Mycena alexandri</name>
    <dbReference type="NCBI Taxonomy" id="1745969"/>
    <lineage>
        <taxon>Eukaryota</taxon>
        <taxon>Fungi</taxon>
        <taxon>Dikarya</taxon>
        <taxon>Basidiomycota</taxon>
        <taxon>Agaricomycotina</taxon>
        <taxon>Agaricomycetes</taxon>
        <taxon>Agaricomycetidae</taxon>
        <taxon>Agaricales</taxon>
        <taxon>Marasmiineae</taxon>
        <taxon>Mycenaceae</taxon>
        <taxon>Mycena</taxon>
    </lineage>
</organism>
<dbReference type="AlphaFoldDB" id="A0AAD6T8A7"/>
<feature type="domain" description="Protein kinase" evidence="4">
    <location>
        <begin position="853"/>
        <end position="1115"/>
    </location>
</feature>
<sequence length="1173" mass="130367">MPAAHQVYSSQLSQLHHGYPLWFPEPCLYKEVKVGDVGYLKDGRFHRLFSATLPADDPDQTLGVPPRFQPLELPPGSWYHHDKCFDPGNLRSSSVSEYRYGVDVNGTILPGGAGVHFSCSTKQGALLHLSKPAIREDALAMEAFETYTLQNFQHWYDFANKTLRRGVKTGMMIVTGCDKTFEWASAVFDERSKDAGISFQTDAVPGLSAELTFSGKWDTSSAVQHRSGPIHKGADEPKIDQTIFIRGYKVLQRPMRAPKVIKAAAEPRSRSPSSDRDEDQADLCAVSASDSGESTEWEWVLESIPGDSRVYHPSDALLEYILDHSQDDVAIVHDDDWCGVSTHPALRSGCPSIAEILQRYERSFFDNNSSTLGDGWNVDDINSCFATSDIALPEIGDDPDPLDLTFPSAVPPEPSASDGEHPPPLSTQNMLARQRASRPDRWYLEELSPAEPQDRTIRRYSENGSLSNSKMPFYRPDPVSTTIPVAGPASWHAQPSASRADRPSWSLSAHTSTPFIPRTDPFRPTRGSPSNPIRSYKVLQTLMRTPIVIRAAAAWPDRDGDQAALGAGRLDVIVLEKQNASATGESTEWEWALESTAGEPLVHHTLTPIVWLLGSAGAGKSAIMQTFLRRQQDAGRLGAAFFKQNHPARGYAKIIATVVHQVAENHGRLSPLILRAVKWYPSIVQMHMEAQLKHLIIELCLTDSPPLIIVIDALDECQDKKTQEQILRLIENAVRQCPIALRLLVTSRPESHIREVMEDPQGRQEILDKLNKWLVWDTEQPKIYRLSGSGATYLARNFIKYARLSDIHTNTATKGRRLRLQTDVSSSQGDAFAVQAPYAASYWHSHLNILGLQEVGQEVAGGGFGHIWSSVPGQMVAVKMLRTRQAPVIVAIPKRLAREELIWRRLEQQHLTPFGASDLSLGGWPFLVSPSVGHGLLTEFLSNERTNINCLSQLRLISDVALGVEFLHAQNIVHGDLKAENVLLTSSGEPLITDFGISSIINVDGFATTNRAGIVRWCAPELFQPEGRTSFASDVYSFACVSYEILTGHAPFHEKQNDTGAIRVLGRERLSRLKAADNTTWVENHLRLLQECWDGTAENRPTARQIVERLRGPLIRTTTSSSLSDWDHPAIAEFLRASPWVEAGSSRLEEVFQEDNTKDESFNRNGDERSVQH</sequence>
<protein>
    <recommendedName>
        <fullName evidence="4">Protein kinase domain-containing protein</fullName>
    </recommendedName>
</protein>
<keyword evidence="2" id="KW-0677">Repeat</keyword>
<dbReference type="SUPFAM" id="SSF52540">
    <property type="entry name" value="P-loop containing nucleoside triphosphate hydrolases"/>
    <property type="match status" value="1"/>
</dbReference>
<accession>A0AAD6T8A7</accession>
<dbReference type="Proteomes" id="UP001218188">
    <property type="component" value="Unassembled WGS sequence"/>
</dbReference>
<comment type="similarity">
    <text evidence="1">Belongs to the protein kinase superfamily. TKL Ser/Thr protein kinase family. ROCO subfamily.</text>
</comment>
<dbReference type="GO" id="GO:0005524">
    <property type="term" value="F:ATP binding"/>
    <property type="evidence" value="ECO:0007669"/>
    <property type="project" value="InterPro"/>
</dbReference>
<dbReference type="SMART" id="SM00220">
    <property type="entry name" value="S_TKc"/>
    <property type="match status" value="1"/>
</dbReference>
<gene>
    <name evidence="5" type="ORF">C8F04DRAFT_185870</name>
</gene>
<dbReference type="InterPro" id="IPR056884">
    <property type="entry name" value="NPHP3-like_N"/>
</dbReference>
<feature type="region of interest" description="Disordered" evidence="3">
    <location>
        <begin position="259"/>
        <end position="281"/>
    </location>
</feature>
<dbReference type="EMBL" id="JARJCM010000019">
    <property type="protein sequence ID" value="KAJ7040950.1"/>
    <property type="molecule type" value="Genomic_DNA"/>
</dbReference>
<dbReference type="SUPFAM" id="SSF56112">
    <property type="entry name" value="Protein kinase-like (PK-like)"/>
    <property type="match status" value="1"/>
</dbReference>
<name>A0AAD6T8A7_9AGAR</name>
<evidence type="ECO:0000313" key="6">
    <source>
        <dbReference type="Proteomes" id="UP001218188"/>
    </source>
</evidence>
<feature type="compositionally biased region" description="Basic and acidic residues" evidence="3">
    <location>
        <begin position="265"/>
        <end position="275"/>
    </location>
</feature>
<evidence type="ECO:0000256" key="3">
    <source>
        <dbReference type="SAM" id="MobiDB-lite"/>
    </source>
</evidence>
<dbReference type="InterPro" id="IPR051681">
    <property type="entry name" value="Ser/Thr_Kinases-Pseudokinases"/>
</dbReference>
<dbReference type="InterPro" id="IPR027417">
    <property type="entry name" value="P-loop_NTPase"/>
</dbReference>
<dbReference type="GO" id="GO:0004674">
    <property type="term" value="F:protein serine/threonine kinase activity"/>
    <property type="evidence" value="ECO:0007669"/>
    <property type="project" value="TreeGrafter"/>
</dbReference>
<keyword evidence="6" id="KW-1185">Reference proteome</keyword>
<evidence type="ECO:0000259" key="4">
    <source>
        <dbReference type="PROSITE" id="PS50011"/>
    </source>
</evidence>
<dbReference type="InterPro" id="IPR011009">
    <property type="entry name" value="Kinase-like_dom_sf"/>
</dbReference>
<feature type="region of interest" description="Disordered" evidence="3">
    <location>
        <begin position="511"/>
        <end position="533"/>
    </location>
</feature>
<dbReference type="Pfam" id="PF24883">
    <property type="entry name" value="NPHP3_N"/>
    <property type="match status" value="1"/>
</dbReference>
<dbReference type="PANTHER" id="PTHR44329">
    <property type="entry name" value="SERINE/THREONINE-PROTEIN KINASE TNNI3K-RELATED"/>
    <property type="match status" value="1"/>
</dbReference>
<reference evidence="5" key="1">
    <citation type="submission" date="2023-03" db="EMBL/GenBank/DDBJ databases">
        <title>Massive genome expansion in bonnet fungi (Mycena s.s.) driven by repeated elements and novel gene families across ecological guilds.</title>
        <authorList>
            <consortium name="Lawrence Berkeley National Laboratory"/>
            <person name="Harder C.B."/>
            <person name="Miyauchi S."/>
            <person name="Viragh M."/>
            <person name="Kuo A."/>
            <person name="Thoen E."/>
            <person name="Andreopoulos B."/>
            <person name="Lu D."/>
            <person name="Skrede I."/>
            <person name="Drula E."/>
            <person name="Henrissat B."/>
            <person name="Morin E."/>
            <person name="Kohler A."/>
            <person name="Barry K."/>
            <person name="LaButti K."/>
            <person name="Morin E."/>
            <person name="Salamov A."/>
            <person name="Lipzen A."/>
            <person name="Mereny Z."/>
            <person name="Hegedus B."/>
            <person name="Baldrian P."/>
            <person name="Stursova M."/>
            <person name="Weitz H."/>
            <person name="Taylor A."/>
            <person name="Grigoriev I.V."/>
            <person name="Nagy L.G."/>
            <person name="Martin F."/>
            <person name="Kauserud H."/>
        </authorList>
    </citation>
    <scope>NUCLEOTIDE SEQUENCE</scope>
    <source>
        <strain evidence="5">CBHHK200</strain>
    </source>
</reference>
<evidence type="ECO:0000313" key="5">
    <source>
        <dbReference type="EMBL" id="KAJ7040950.1"/>
    </source>
</evidence>
<feature type="region of interest" description="Disordered" evidence="3">
    <location>
        <begin position="396"/>
        <end position="473"/>
    </location>
</feature>
<evidence type="ECO:0000256" key="2">
    <source>
        <dbReference type="ARBA" id="ARBA00022737"/>
    </source>
</evidence>
<comment type="caution">
    <text evidence="5">The sequence shown here is derived from an EMBL/GenBank/DDBJ whole genome shotgun (WGS) entry which is preliminary data.</text>
</comment>
<feature type="region of interest" description="Disordered" evidence="3">
    <location>
        <begin position="1151"/>
        <end position="1173"/>
    </location>
</feature>